<dbReference type="Gene3D" id="3.30.565.10">
    <property type="entry name" value="Histidine kinase-like ATPase, C-terminal domain"/>
    <property type="match status" value="1"/>
</dbReference>
<feature type="transmembrane region" description="Helical" evidence="8">
    <location>
        <begin position="126"/>
        <end position="143"/>
    </location>
</feature>
<dbReference type="PROSITE" id="PS50109">
    <property type="entry name" value="HIS_KIN"/>
    <property type="match status" value="1"/>
</dbReference>
<dbReference type="SMART" id="SM00388">
    <property type="entry name" value="HisKA"/>
    <property type="match status" value="1"/>
</dbReference>
<comment type="catalytic activity">
    <reaction evidence="1">
        <text>ATP + protein L-histidine = ADP + protein N-phospho-L-histidine.</text>
        <dbReference type="EC" id="2.7.13.3"/>
    </reaction>
</comment>
<keyword evidence="6" id="KW-0902">Two-component regulatory system</keyword>
<dbReference type="Gene3D" id="1.10.287.130">
    <property type="match status" value="1"/>
</dbReference>
<keyword evidence="7" id="KW-0175">Coiled coil</keyword>
<dbReference type="SMART" id="SM00387">
    <property type="entry name" value="HATPase_c"/>
    <property type="match status" value="1"/>
</dbReference>
<dbReference type="InterPro" id="IPR050736">
    <property type="entry name" value="Sensor_HK_Regulatory"/>
</dbReference>
<dbReference type="EMBL" id="JAUJEA010000020">
    <property type="protein sequence ID" value="MDN5205549.1"/>
    <property type="molecule type" value="Genomic_DNA"/>
</dbReference>
<comment type="caution">
    <text evidence="10">The sequence shown here is derived from an EMBL/GenBank/DDBJ whole genome shotgun (WGS) entry which is preliminary data.</text>
</comment>
<evidence type="ECO:0000313" key="11">
    <source>
        <dbReference type="Proteomes" id="UP001172082"/>
    </source>
</evidence>
<evidence type="ECO:0000256" key="7">
    <source>
        <dbReference type="SAM" id="Coils"/>
    </source>
</evidence>
<dbReference type="InterPro" id="IPR004358">
    <property type="entry name" value="Sig_transdc_His_kin-like_C"/>
</dbReference>
<feature type="transmembrane region" description="Helical" evidence="8">
    <location>
        <begin position="82"/>
        <end position="99"/>
    </location>
</feature>
<feature type="transmembrane region" description="Helical" evidence="8">
    <location>
        <begin position="52"/>
        <end position="70"/>
    </location>
</feature>
<feature type="coiled-coil region" evidence="7">
    <location>
        <begin position="183"/>
        <end position="220"/>
    </location>
</feature>
<dbReference type="GO" id="GO:0016301">
    <property type="term" value="F:kinase activity"/>
    <property type="evidence" value="ECO:0007669"/>
    <property type="project" value="UniProtKB-KW"/>
</dbReference>
<dbReference type="InterPro" id="IPR005467">
    <property type="entry name" value="His_kinase_dom"/>
</dbReference>
<gene>
    <name evidence="10" type="ORF">QQ008_29465</name>
</gene>
<accession>A0ABT8KXQ1</accession>
<feature type="transmembrane region" description="Helical" evidence="8">
    <location>
        <begin position="105"/>
        <end position="121"/>
    </location>
</feature>
<keyword evidence="8" id="KW-0472">Membrane</keyword>
<keyword evidence="11" id="KW-1185">Reference proteome</keyword>
<dbReference type="CDD" id="cd00082">
    <property type="entry name" value="HisKA"/>
    <property type="match status" value="1"/>
</dbReference>
<evidence type="ECO:0000256" key="6">
    <source>
        <dbReference type="ARBA" id="ARBA00023012"/>
    </source>
</evidence>
<feature type="transmembrane region" description="Helical" evidence="8">
    <location>
        <begin position="24"/>
        <end position="46"/>
    </location>
</feature>
<evidence type="ECO:0000256" key="1">
    <source>
        <dbReference type="ARBA" id="ARBA00000085"/>
    </source>
</evidence>
<keyword evidence="5 10" id="KW-0418">Kinase</keyword>
<dbReference type="EC" id="2.7.13.3" evidence="2"/>
<dbReference type="RefSeq" id="WP_346755597.1">
    <property type="nucleotide sequence ID" value="NZ_JAUJEA010000020.1"/>
</dbReference>
<evidence type="ECO:0000256" key="2">
    <source>
        <dbReference type="ARBA" id="ARBA00012438"/>
    </source>
</evidence>
<dbReference type="PANTHER" id="PTHR43711:SF31">
    <property type="entry name" value="HISTIDINE KINASE"/>
    <property type="match status" value="1"/>
</dbReference>
<dbReference type="InterPro" id="IPR003594">
    <property type="entry name" value="HATPase_dom"/>
</dbReference>
<dbReference type="Proteomes" id="UP001172082">
    <property type="component" value="Unassembled WGS sequence"/>
</dbReference>
<keyword evidence="3" id="KW-0597">Phosphoprotein</keyword>
<keyword evidence="8" id="KW-0812">Transmembrane</keyword>
<evidence type="ECO:0000256" key="5">
    <source>
        <dbReference type="ARBA" id="ARBA00022777"/>
    </source>
</evidence>
<feature type="domain" description="Histidine kinase" evidence="9">
    <location>
        <begin position="220"/>
        <end position="433"/>
    </location>
</feature>
<dbReference type="Pfam" id="PF00512">
    <property type="entry name" value="HisKA"/>
    <property type="match status" value="1"/>
</dbReference>
<keyword evidence="4" id="KW-0808">Transferase</keyword>
<evidence type="ECO:0000313" key="10">
    <source>
        <dbReference type="EMBL" id="MDN5205549.1"/>
    </source>
</evidence>
<dbReference type="InterPro" id="IPR003661">
    <property type="entry name" value="HisK_dim/P_dom"/>
</dbReference>
<evidence type="ECO:0000256" key="8">
    <source>
        <dbReference type="SAM" id="Phobius"/>
    </source>
</evidence>
<dbReference type="InterPro" id="IPR036097">
    <property type="entry name" value="HisK_dim/P_sf"/>
</dbReference>
<dbReference type="SUPFAM" id="SSF55874">
    <property type="entry name" value="ATPase domain of HSP90 chaperone/DNA topoisomerase II/histidine kinase"/>
    <property type="match status" value="1"/>
</dbReference>
<proteinExistence type="predicted"/>
<organism evidence="10 11">
    <name type="scientific">Splendidivirga corallicola</name>
    <dbReference type="NCBI Taxonomy" id="3051826"/>
    <lineage>
        <taxon>Bacteria</taxon>
        <taxon>Pseudomonadati</taxon>
        <taxon>Bacteroidota</taxon>
        <taxon>Cytophagia</taxon>
        <taxon>Cytophagales</taxon>
        <taxon>Splendidivirgaceae</taxon>
        <taxon>Splendidivirga</taxon>
    </lineage>
</organism>
<evidence type="ECO:0000256" key="4">
    <source>
        <dbReference type="ARBA" id="ARBA00022679"/>
    </source>
</evidence>
<evidence type="ECO:0000259" key="9">
    <source>
        <dbReference type="PROSITE" id="PS50109"/>
    </source>
</evidence>
<dbReference type="Pfam" id="PF02518">
    <property type="entry name" value="HATPase_c"/>
    <property type="match status" value="1"/>
</dbReference>
<dbReference type="InterPro" id="IPR036890">
    <property type="entry name" value="HATPase_C_sf"/>
</dbReference>
<reference evidence="10" key="1">
    <citation type="submission" date="2023-06" db="EMBL/GenBank/DDBJ databases">
        <title>Genomic of Parafulvivirga corallium.</title>
        <authorList>
            <person name="Wang G."/>
        </authorList>
    </citation>
    <scope>NUCLEOTIDE SEQUENCE</scope>
    <source>
        <strain evidence="10">BMA10</strain>
    </source>
</reference>
<dbReference type="SUPFAM" id="SSF47384">
    <property type="entry name" value="Homodimeric domain of signal transducing histidine kinase"/>
    <property type="match status" value="1"/>
</dbReference>
<keyword evidence="8" id="KW-1133">Transmembrane helix</keyword>
<sequence length="442" mass="50556">MVKDRLFKIYHSFLKTKDNDFRRIILQGSCLFFGIMLFCGGTTYLLSGIGEYFGIVLVCTALLMFRVIWLSSQNYPLARLRIFFGVIQFIVLSIGWFQVNGLEGSAPFVFIPFFIIQLSLWPSKKFIPLLTFALVLFIGYVLIEANFPELVVPYMNETVHRVDLIFITTICLLTSGSVVYSFTRAFEREQERLIQNNRQLEKLNGRLQDKNEELEQLAHISSHDLKTPLRGLSTLVDMIHHDHGNEMEKELKDKFALIKDRSIKMNEMINGILSYSKAGREKADILSFNLNELMVDVLASFDNPKNIVIEYFISPVTKQVATNKTQLYQVLCNLIGNAVKYHDKPKGKVEVTVVEEDQSIRFAITDDGPGIKEKYLEKIFDFFETAHEQEREDSTGIGLSIVRKLVEINGGECGVISEFGKGSTFWFTWENAMTTNLEPALN</sequence>
<dbReference type="PANTHER" id="PTHR43711">
    <property type="entry name" value="TWO-COMPONENT HISTIDINE KINASE"/>
    <property type="match status" value="1"/>
</dbReference>
<name>A0ABT8KXQ1_9BACT</name>
<protein>
    <recommendedName>
        <fullName evidence="2">histidine kinase</fullName>
        <ecNumber evidence="2">2.7.13.3</ecNumber>
    </recommendedName>
</protein>
<evidence type="ECO:0000256" key="3">
    <source>
        <dbReference type="ARBA" id="ARBA00022553"/>
    </source>
</evidence>
<dbReference type="PRINTS" id="PR00344">
    <property type="entry name" value="BCTRLSENSOR"/>
</dbReference>
<feature type="transmembrane region" description="Helical" evidence="8">
    <location>
        <begin position="163"/>
        <end position="182"/>
    </location>
</feature>